<dbReference type="PANTHER" id="PTHR38444">
    <property type="entry name" value="ENTEROBACTIN BIOSYNTHESIS PROTEIN YBDZ"/>
    <property type="match status" value="1"/>
</dbReference>
<accession>A0AAU7TE35</accession>
<dbReference type="AlphaFoldDB" id="A0AAU7TE35"/>
<dbReference type="Pfam" id="PF03621">
    <property type="entry name" value="MbtH"/>
    <property type="match status" value="1"/>
</dbReference>
<feature type="domain" description="MbtH-like" evidence="1">
    <location>
        <begin position="1"/>
        <end position="49"/>
    </location>
</feature>
<dbReference type="InterPro" id="IPR037407">
    <property type="entry name" value="MLP_fam"/>
</dbReference>
<evidence type="ECO:0000313" key="2">
    <source>
        <dbReference type="EMBL" id="XBV24958.1"/>
    </source>
</evidence>
<dbReference type="PANTHER" id="PTHR38444:SF1">
    <property type="entry name" value="ENTEROBACTIN BIOSYNTHESIS PROTEIN YBDZ"/>
    <property type="match status" value="1"/>
</dbReference>
<name>A0AAU7TE35_9ACTN</name>
<evidence type="ECO:0000259" key="1">
    <source>
        <dbReference type="SMART" id="SM00923"/>
    </source>
</evidence>
<dbReference type="RefSeq" id="WP_350277773.1">
    <property type="nucleotide sequence ID" value="NZ_CP158165.1"/>
</dbReference>
<gene>
    <name evidence="2" type="ORF">ABN611_00785</name>
</gene>
<protein>
    <submittedName>
        <fullName evidence="2">MbtH family NRPS accessory protein</fullName>
    </submittedName>
</protein>
<dbReference type="Gene3D" id="3.90.820.10">
    <property type="entry name" value="Structural Genomics, Unknown Function 30-nov-00 1gh9 Mol_id"/>
    <property type="match status" value="1"/>
</dbReference>
<organism evidence="2">
    <name type="scientific">Kribbella sp. HUAS MG21</name>
    <dbReference type="NCBI Taxonomy" id="3160966"/>
    <lineage>
        <taxon>Bacteria</taxon>
        <taxon>Bacillati</taxon>
        <taxon>Actinomycetota</taxon>
        <taxon>Actinomycetes</taxon>
        <taxon>Propionibacteriales</taxon>
        <taxon>Kribbellaceae</taxon>
        <taxon>Kribbella</taxon>
    </lineage>
</organism>
<reference evidence="2" key="1">
    <citation type="submission" date="2024-06" db="EMBL/GenBank/DDBJ databases">
        <title>Kribbella sp. strain HUAS MG21 genome sequences.</title>
        <authorList>
            <person name="Mo P."/>
        </authorList>
    </citation>
    <scope>NUCLEOTIDE SEQUENCE</scope>
    <source>
        <strain evidence="2">HUAS MG21</strain>
    </source>
</reference>
<dbReference type="EMBL" id="CP158165">
    <property type="protein sequence ID" value="XBV24958.1"/>
    <property type="molecule type" value="Genomic_DNA"/>
</dbReference>
<dbReference type="InterPro" id="IPR038020">
    <property type="entry name" value="MbtH-like_sf"/>
</dbReference>
<proteinExistence type="predicted"/>
<dbReference type="InterPro" id="IPR005153">
    <property type="entry name" value="MbtH-like_dom"/>
</dbReference>
<dbReference type="GO" id="GO:0005829">
    <property type="term" value="C:cytosol"/>
    <property type="evidence" value="ECO:0007669"/>
    <property type="project" value="TreeGrafter"/>
</dbReference>
<dbReference type="SMART" id="SM00923">
    <property type="entry name" value="MbtH"/>
    <property type="match status" value="1"/>
</dbReference>
<dbReference type="SUPFAM" id="SSF160582">
    <property type="entry name" value="MbtH-like"/>
    <property type="match status" value="1"/>
</dbReference>
<sequence>MPEATDSYRVVRNAEEQYSILAAGVPLPKGWTAAGFAGDRAACLAHVDATWTDLRPLSLRRSAS</sequence>
<dbReference type="GO" id="GO:0019290">
    <property type="term" value="P:siderophore biosynthetic process"/>
    <property type="evidence" value="ECO:0007669"/>
    <property type="project" value="TreeGrafter"/>
</dbReference>